<dbReference type="EMBL" id="JASCZI010241724">
    <property type="protein sequence ID" value="MED6205802.1"/>
    <property type="molecule type" value="Genomic_DNA"/>
</dbReference>
<evidence type="ECO:0000256" key="1">
    <source>
        <dbReference type="SAM" id="MobiDB-lite"/>
    </source>
</evidence>
<reference evidence="2 3" key="1">
    <citation type="journal article" date="2023" name="Plants (Basel)">
        <title>Bridging the Gap: Combining Genomics and Transcriptomics Approaches to Understand Stylosanthes scabra, an Orphan Legume from the Brazilian Caatinga.</title>
        <authorList>
            <person name="Ferreira-Neto J.R.C."/>
            <person name="da Silva M.D."/>
            <person name="Binneck E."/>
            <person name="de Melo N.F."/>
            <person name="da Silva R.H."/>
            <person name="de Melo A.L.T.M."/>
            <person name="Pandolfi V."/>
            <person name="Bustamante F.O."/>
            <person name="Brasileiro-Vidal A.C."/>
            <person name="Benko-Iseppon A.M."/>
        </authorList>
    </citation>
    <scope>NUCLEOTIDE SEQUENCE [LARGE SCALE GENOMIC DNA]</scope>
    <source>
        <tissue evidence="2">Leaves</tissue>
    </source>
</reference>
<protein>
    <submittedName>
        <fullName evidence="2">Uncharacterized protein</fullName>
    </submittedName>
</protein>
<feature type="region of interest" description="Disordered" evidence="1">
    <location>
        <begin position="1"/>
        <end position="60"/>
    </location>
</feature>
<evidence type="ECO:0000313" key="3">
    <source>
        <dbReference type="Proteomes" id="UP001341840"/>
    </source>
</evidence>
<feature type="compositionally biased region" description="Basic and acidic residues" evidence="1">
    <location>
        <begin position="27"/>
        <end position="50"/>
    </location>
</feature>
<keyword evidence="3" id="KW-1185">Reference proteome</keyword>
<accession>A0ABU6Y5U0</accession>
<organism evidence="2 3">
    <name type="scientific">Stylosanthes scabra</name>
    <dbReference type="NCBI Taxonomy" id="79078"/>
    <lineage>
        <taxon>Eukaryota</taxon>
        <taxon>Viridiplantae</taxon>
        <taxon>Streptophyta</taxon>
        <taxon>Embryophyta</taxon>
        <taxon>Tracheophyta</taxon>
        <taxon>Spermatophyta</taxon>
        <taxon>Magnoliopsida</taxon>
        <taxon>eudicotyledons</taxon>
        <taxon>Gunneridae</taxon>
        <taxon>Pentapetalae</taxon>
        <taxon>rosids</taxon>
        <taxon>fabids</taxon>
        <taxon>Fabales</taxon>
        <taxon>Fabaceae</taxon>
        <taxon>Papilionoideae</taxon>
        <taxon>50 kb inversion clade</taxon>
        <taxon>dalbergioids sensu lato</taxon>
        <taxon>Dalbergieae</taxon>
        <taxon>Pterocarpus clade</taxon>
        <taxon>Stylosanthes</taxon>
    </lineage>
</organism>
<evidence type="ECO:0000313" key="2">
    <source>
        <dbReference type="EMBL" id="MED6205802.1"/>
    </source>
</evidence>
<dbReference type="Proteomes" id="UP001341840">
    <property type="component" value="Unassembled WGS sequence"/>
</dbReference>
<proteinExistence type="predicted"/>
<comment type="caution">
    <text evidence="2">The sequence shown here is derived from an EMBL/GenBank/DDBJ whole genome shotgun (WGS) entry which is preliminary data.</text>
</comment>
<gene>
    <name evidence="2" type="ORF">PIB30_021088</name>
</gene>
<sequence>MVDLNRLPEGTSEGSIPDSNIPMAEILDSHDESVVRDPATHDYQLNHDSDNDQEDNESVVVPQGEEMTKKKKMKSLNLDAMNVGSYGFQGGPDEDPVDEFEVGQQFDGKEALLLAVKTAPILDHYIVPVGPARIISQKTGEMGGKDIQWLSFLYALICKARPPQVGLKGYSKCDIFDGPSGSEHKH</sequence>
<name>A0ABU6Y5U0_9FABA</name>